<keyword evidence="3" id="KW-0804">Transcription</keyword>
<dbReference type="Gene3D" id="1.10.10.10">
    <property type="entry name" value="Winged helix-like DNA-binding domain superfamily/Winged helix DNA-binding domain"/>
    <property type="match status" value="1"/>
</dbReference>
<dbReference type="SUPFAM" id="SSF48008">
    <property type="entry name" value="GntR ligand-binding domain-like"/>
    <property type="match status" value="1"/>
</dbReference>
<dbReference type="InterPro" id="IPR036390">
    <property type="entry name" value="WH_DNA-bd_sf"/>
</dbReference>
<evidence type="ECO:0000313" key="6">
    <source>
        <dbReference type="EMBL" id="MDR6892126.1"/>
    </source>
</evidence>
<dbReference type="InterPro" id="IPR011711">
    <property type="entry name" value="GntR_C"/>
</dbReference>
<gene>
    <name evidence="6" type="ORF">J2S35_001066</name>
</gene>
<dbReference type="InterPro" id="IPR000524">
    <property type="entry name" value="Tscrpt_reg_HTH_GntR"/>
</dbReference>
<dbReference type="PANTHER" id="PTHR43537:SF5">
    <property type="entry name" value="UXU OPERON TRANSCRIPTIONAL REGULATOR"/>
    <property type="match status" value="1"/>
</dbReference>
<dbReference type="Gene3D" id="1.20.120.530">
    <property type="entry name" value="GntR ligand-binding domain-like"/>
    <property type="match status" value="1"/>
</dbReference>
<reference evidence="6" key="1">
    <citation type="submission" date="2023-07" db="EMBL/GenBank/DDBJ databases">
        <title>Sequencing the genomes of 1000 actinobacteria strains.</title>
        <authorList>
            <person name="Klenk H.-P."/>
        </authorList>
    </citation>
    <scope>NUCLEOTIDE SEQUENCE</scope>
    <source>
        <strain evidence="6">DSM 13988</strain>
    </source>
</reference>
<evidence type="ECO:0000256" key="1">
    <source>
        <dbReference type="ARBA" id="ARBA00023015"/>
    </source>
</evidence>
<dbReference type="SMART" id="SM00345">
    <property type="entry name" value="HTH_GNTR"/>
    <property type="match status" value="1"/>
</dbReference>
<dbReference type="EMBL" id="JAVDUI010000001">
    <property type="protein sequence ID" value="MDR6892126.1"/>
    <property type="molecule type" value="Genomic_DNA"/>
</dbReference>
<evidence type="ECO:0000256" key="3">
    <source>
        <dbReference type="ARBA" id="ARBA00023163"/>
    </source>
</evidence>
<dbReference type="AlphaFoldDB" id="A0AAE3YI12"/>
<keyword evidence="2 6" id="KW-0238">DNA-binding</keyword>
<dbReference type="RefSeq" id="WP_309850694.1">
    <property type="nucleotide sequence ID" value="NZ_JAVDUI010000001.1"/>
</dbReference>
<dbReference type="InterPro" id="IPR008920">
    <property type="entry name" value="TF_FadR/GntR_C"/>
</dbReference>
<keyword evidence="1" id="KW-0805">Transcription regulation</keyword>
<sequence length="241" mass="25831">MSEQTASRILNDIADGAFAVGEPLPAEAQLAETYSVSRLTVREAIVSLASRGVVEVRHGKRSTVAPVASWSVLDPAILMLRGRLTEDSARLVMELIEARRVLEIAFARLAATRITDAEIADLRCHLGAMVEALDDDDALRSAQADLRFHRGIVEAAGNPFLAGSYAPLEHVLMAVRIKTSTPRSVRQDAITWHGRILEALEARDPARAAAAMQGHMDQTADAASGMDLGRPEASANSFGGI</sequence>
<name>A0AAE3YI12_9MICC</name>
<comment type="caution">
    <text evidence="6">The sequence shown here is derived from an EMBL/GenBank/DDBJ whole genome shotgun (WGS) entry which is preliminary data.</text>
</comment>
<evidence type="ECO:0000256" key="2">
    <source>
        <dbReference type="ARBA" id="ARBA00023125"/>
    </source>
</evidence>
<feature type="domain" description="HTH gntR-type" evidence="5">
    <location>
        <begin position="1"/>
        <end position="67"/>
    </location>
</feature>
<dbReference type="CDD" id="cd07377">
    <property type="entry name" value="WHTH_GntR"/>
    <property type="match status" value="1"/>
</dbReference>
<dbReference type="PRINTS" id="PR00035">
    <property type="entry name" value="HTHGNTR"/>
</dbReference>
<dbReference type="InterPro" id="IPR036388">
    <property type="entry name" value="WH-like_DNA-bd_sf"/>
</dbReference>
<dbReference type="SUPFAM" id="SSF46785">
    <property type="entry name" value="Winged helix' DNA-binding domain"/>
    <property type="match status" value="1"/>
</dbReference>
<organism evidence="6 7">
    <name type="scientific">Falsarthrobacter nasiphocae</name>
    <dbReference type="NCBI Taxonomy" id="189863"/>
    <lineage>
        <taxon>Bacteria</taxon>
        <taxon>Bacillati</taxon>
        <taxon>Actinomycetota</taxon>
        <taxon>Actinomycetes</taxon>
        <taxon>Micrococcales</taxon>
        <taxon>Micrococcaceae</taxon>
        <taxon>Falsarthrobacter</taxon>
    </lineage>
</organism>
<dbReference type="PANTHER" id="PTHR43537">
    <property type="entry name" value="TRANSCRIPTIONAL REGULATOR, GNTR FAMILY"/>
    <property type="match status" value="1"/>
</dbReference>
<dbReference type="Pfam" id="PF07729">
    <property type="entry name" value="FCD"/>
    <property type="match status" value="1"/>
</dbReference>
<feature type="region of interest" description="Disordered" evidence="4">
    <location>
        <begin position="210"/>
        <end position="241"/>
    </location>
</feature>
<accession>A0AAE3YI12</accession>
<proteinExistence type="predicted"/>
<evidence type="ECO:0000259" key="5">
    <source>
        <dbReference type="PROSITE" id="PS50949"/>
    </source>
</evidence>
<dbReference type="GO" id="GO:0003677">
    <property type="term" value="F:DNA binding"/>
    <property type="evidence" value="ECO:0007669"/>
    <property type="project" value="UniProtKB-KW"/>
</dbReference>
<dbReference type="GO" id="GO:0003700">
    <property type="term" value="F:DNA-binding transcription factor activity"/>
    <property type="evidence" value="ECO:0007669"/>
    <property type="project" value="InterPro"/>
</dbReference>
<evidence type="ECO:0000256" key="4">
    <source>
        <dbReference type="SAM" id="MobiDB-lite"/>
    </source>
</evidence>
<keyword evidence="7" id="KW-1185">Reference proteome</keyword>
<dbReference type="Pfam" id="PF00392">
    <property type="entry name" value="GntR"/>
    <property type="match status" value="1"/>
</dbReference>
<dbReference type="Proteomes" id="UP001247307">
    <property type="component" value="Unassembled WGS sequence"/>
</dbReference>
<evidence type="ECO:0000313" key="7">
    <source>
        <dbReference type="Proteomes" id="UP001247307"/>
    </source>
</evidence>
<dbReference type="PROSITE" id="PS50949">
    <property type="entry name" value="HTH_GNTR"/>
    <property type="match status" value="1"/>
</dbReference>
<protein>
    <submittedName>
        <fullName evidence="6">DNA-binding FadR family transcriptional regulator</fullName>
    </submittedName>
</protein>
<dbReference type="SMART" id="SM00895">
    <property type="entry name" value="FCD"/>
    <property type="match status" value="1"/>
</dbReference>